<dbReference type="EMBL" id="GBRH01221900">
    <property type="protein sequence ID" value="JAD75995.1"/>
    <property type="molecule type" value="Transcribed_RNA"/>
</dbReference>
<accession>A0A0A9CRG7</accession>
<proteinExistence type="predicted"/>
<reference evidence="2" key="2">
    <citation type="journal article" date="2015" name="Data Brief">
        <title>Shoot transcriptome of the giant reed, Arundo donax.</title>
        <authorList>
            <person name="Barrero R.A."/>
            <person name="Guerrero F.D."/>
            <person name="Moolhuijzen P."/>
            <person name="Goolsby J.A."/>
            <person name="Tidwell J."/>
            <person name="Bellgard S.E."/>
            <person name="Bellgard M.I."/>
        </authorList>
    </citation>
    <scope>NUCLEOTIDE SEQUENCE</scope>
    <source>
        <tissue evidence="2">Shoot tissue taken approximately 20 cm above the soil surface</tissue>
    </source>
</reference>
<feature type="transmembrane region" description="Helical" evidence="1">
    <location>
        <begin position="66"/>
        <end position="85"/>
    </location>
</feature>
<keyword evidence="1" id="KW-0472">Membrane</keyword>
<sequence length="122" mass="14376">MERSRLLHICPRISYIFFCYKSTKLIFFWDVAYLGDDDFYQRLFLRMSKSSPSAAKQLICRSDQSIIYSFSFFSCVPSGLILVKLNKLLLSDALEYVLTRVRASYPPWSCWEMARTYSRGCF</sequence>
<evidence type="ECO:0000313" key="2">
    <source>
        <dbReference type="EMBL" id="JAD75995.1"/>
    </source>
</evidence>
<protein>
    <submittedName>
        <fullName evidence="2">Uncharacterized protein</fullName>
    </submittedName>
</protein>
<keyword evidence="1" id="KW-0812">Transmembrane</keyword>
<evidence type="ECO:0000256" key="1">
    <source>
        <dbReference type="SAM" id="Phobius"/>
    </source>
</evidence>
<reference evidence="2" key="1">
    <citation type="submission" date="2014-09" db="EMBL/GenBank/DDBJ databases">
        <authorList>
            <person name="Magalhaes I.L.F."/>
            <person name="Oliveira U."/>
            <person name="Santos F.R."/>
            <person name="Vidigal T.H.D.A."/>
            <person name="Brescovit A.D."/>
            <person name="Santos A.J."/>
        </authorList>
    </citation>
    <scope>NUCLEOTIDE SEQUENCE</scope>
    <source>
        <tissue evidence="2">Shoot tissue taken approximately 20 cm above the soil surface</tissue>
    </source>
</reference>
<name>A0A0A9CRG7_ARUDO</name>
<organism evidence="2">
    <name type="scientific">Arundo donax</name>
    <name type="common">Giant reed</name>
    <name type="synonym">Donax arundinaceus</name>
    <dbReference type="NCBI Taxonomy" id="35708"/>
    <lineage>
        <taxon>Eukaryota</taxon>
        <taxon>Viridiplantae</taxon>
        <taxon>Streptophyta</taxon>
        <taxon>Embryophyta</taxon>
        <taxon>Tracheophyta</taxon>
        <taxon>Spermatophyta</taxon>
        <taxon>Magnoliopsida</taxon>
        <taxon>Liliopsida</taxon>
        <taxon>Poales</taxon>
        <taxon>Poaceae</taxon>
        <taxon>PACMAD clade</taxon>
        <taxon>Arundinoideae</taxon>
        <taxon>Arundineae</taxon>
        <taxon>Arundo</taxon>
    </lineage>
</organism>
<dbReference type="AlphaFoldDB" id="A0A0A9CRG7"/>
<keyword evidence="1" id="KW-1133">Transmembrane helix</keyword>